<evidence type="ECO:0000313" key="2">
    <source>
        <dbReference type="EMBL" id="OXR45521.1"/>
    </source>
</evidence>
<keyword evidence="3" id="KW-1185">Reference proteome</keyword>
<organism evidence="2 3">
    <name type="scientific">Nocardia cerradoensis</name>
    <dbReference type="NCBI Taxonomy" id="85688"/>
    <lineage>
        <taxon>Bacteria</taxon>
        <taxon>Bacillati</taxon>
        <taxon>Actinomycetota</taxon>
        <taxon>Actinomycetes</taxon>
        <taxon>Mycobacteriales</taxon>
        <taxon>Nocardiaceae</taxon>
        <taxon>Nocardia</taxon>
    </lineage>
</organism>
<dbReference type="SUPFAM" id="SSF47413">
    <property type="entry name" value="lambda repressor-like DNA-binding domains"/>
    <property type="match status" value="1"/>
</dbReference>
<dbReference type="SMART" id="SM00530">
    <property type="entry name" value="HTH_XRE"/>
    <property type="match status" value="1"/>
</dbReference>
<reference evidence="2 3" key="1">
    <citation type="submission" date="2017-07" db="EMBL/GenBank/DDBJ databases">
        <title>First draft Genome Sequence of Nocardia cerradoensis isolated from human infection.</title>
        <authorList>
            <person name="Carrasco G."/>
        </authorList>
    </citation>
    <scope>NUCLEOTIDE SEQUENCE [LARGE SCALE GENOMIC DNA]</scope>
    <source>
        <strain evidence="2 3">CNM20130759</strain>
    </source>
</reference>
<dbReference type="Gene3D" id="1.10.260.40">
    <property type="entry name" value="lambda repressor-like DNA-binding domains"/>
    <property type="match status" value="1"/>
</dbReference>
<sequence length="405" mass="43722">MGKVGEQHAGVAVRVAQARKLAGLTQSQLADRANISVGLVRSVEQRRVPATAAFVGAVSKALRVSVTDLTGQPYPPAPGADTAMHSVVAVLRTELAAFDIDNANISWVRPMTNIATDVERISRYRRNASFHKLAEELPALLGEVRATVHRTSGQIRDQALMMMCELYYSSHSLAHKLGYTDLATVAVDRIAWAAGESTSQLWKATSQFQRAALLSSGGDWAAALTFLEQCRVEIEPRLGAGRRSDLIAWGGLHLQSGLAAARSGKRGLADAHLSEARETASRLGDDRDTILSFGPTNVGIWSVALAVEAMDGTEALNRAKALVIPSDAPKERAGHHYIDLSRAFLLHGNRRHAFTALQTAKSIAPAQTRYNPMVHETVRALARAEARSVETVRGFAVWCGIADRL</sequence>
<accession>A0A231H9L4</accession>
<evidence type="ECO:0000259" key="1">
    <source>
        <dbReference type="PROSITE" id="PS50943"/>
    </source>
</evidence>
<feature type="domain" description="HTH cro/C1-type" evidence="1">
    <location>
        <begin position="15"/>
        <end position="69"/>
    </location>
</feature>
<dbReference type="CDD" id="cd00093">
    <property type="entry name" value="HTH_XRE"/>
    <property type="match status" value="1"/>
</dbReference>
<proteinExistence type="predicted"/>
<dbReference type="GO" id="GO:0003677">
    <property type="term" value="F:DNA binding"/>
    <property type="evidence" value="ECO:0007669"/>
    <property type="project" value="InterPro"/>
</dbReference>
<dbReference type="PROSITE" id="PS50943">
    <property type="entry name" value="HTH_CROC1"/>
    <property type="match status" value="1"/>
</dbReference>
<evidence type="ECO:0000313" key="3">
    <source>
        <dbReference type="Proteomes" id="UP000215506"/>
    </source>
</evidence>
<gene>
    <name evidence="2" type="ORF">B7C42_02646</name>
</gene>
<dbReference type="InterPro" id="IPR010982">
    <property type="entry name" value="Lambda_DNA-bd_dom_sf"/>
</dbReference>
<comment type="caution">
    <text evidence="2">The sequence shown here is derived from an EMBL/GenBank/DDBJ whole genome shotgun (WGS) entry which is preliminary data.</text>
</comment>
<dbReference type="AlphaFoldDB" id="A0A231H9L4"/>
<dbReference type="Pfam" id="PF01381">
    <property type="entry name" value="HTH_3"/>
    <property type="match status" value="1"/>
</dbReference>
<protein>
    <recommendedName>
        <fullName evidence="1">HTH cro/C1-type domain-containing protein</fullName>
    </recommendedName>
</protein>
<dbReference type="InterPro" id="IPR001387">
    <property type="entry name" value="Cro/C1-type_HTH"/>
</dbReference>
<dbReference type="Proteomes" id="UP000215506">
    <property type="component" value="Unassembled WGS sequence"/>
</dbReference>
<name>A0A231H9L4_9NOCA</name>
<dbReference type="RefSeq" id="WP_039776481.1">
    <property type="nucleotide sequence ID" value="NZ_JAAXOR010000007.1"/>
</dbReference>
<dbReference type="EMBL" id="NGAF01000004">
    <property type="protein sequence ID" value="OXR45521.1"/>
    <property type="molecule type" value="Genomic_DNA"/>
</dbReference>